<organism evidence="2 3">
    <name type="scientific">Plectosphaerella cucumerina</name>
    <dbReference type="NCBI Taxonomy" id="40658"/>
    <lineage>
        <taxon>Eukaryota</taxon>
        <taxon>Fungi</taxon>
        <taxon>Dikarya</taxon>
        <taxon>Ascomycota</taxon>
        <taxon>Pezizomycotina</taxon>
        <taxon>Sordariomycetes</taxon>
        <taxon>Hypocreomycetidae</taxon>
        <taxon>Glomerellales</taxon>
        <taxon>Plectosphaerellaceae</taxon>
        <taxon>Plectosphaerella</taxon>
    </lineage>
</organism>
<keyword evidence="3" id="KW-1185">Reference proteome</keyword>
<evidence type="ECO:0000313" key="3">
    <source>
        <dbReference type="Proteomes" id="UP000813385"/>
    </source>
</evidence>
<name>A0A8K0TDR0_9PEZI</name>
<accession>A0A8K0TDR0</accession>
<comment type="caution">
    <text evidence="2">The sequence shown here is derived from an EMBL/GenBank/DDBJ whole genome shotgun (WGS) entry which is preliminary data.</text>
</comment>
<protein>
    <submittedName>
        <fullName evidence="2">Uncharacterized protein</fullName>
    </submittedName>
</protein>
<evidence type="ECO:0000256" key="1">
    <source>
        <dbReference type="SAM" id="MobiDB-lite"/>
    </source>
</evidence>
<feature type="region of interest" description="Disordered" evidence="1">
    <location>
        <begin position="174"/>
        <end position="235"/>
    </location>
</feature>
<proteinExistence type="predicted"/>
<reference evidence="2" key="1">
    <citation type="journal article" date="2021" name="Nat. Commun.">
        <title>Genetic determinants of endophytism in the Arabidopsis root mycobiome.</title>
        <authorList>
            <person name="Mesny F."/>
            <person name="Miyauchi S."/>
            <person name="Thiergart T."/>
            <person name="Pickel B."/>
            <person name="Atanasova L."/>
            <person name="Karlsson M."/>
            <person name="Huettel B."/>
            <person name="Barry K.W."/>
            <person name="Haridas S."/>
            <person name="Chen C."/>
            <person name="Bauer D."/>
            <person name="Andreopoulos W."/>
            <person name="Pangilinan J."/>
            <person name="LaButti K."/>
            <person name="Riley R."/>
            <person name="Lipzen A."/>
            <person name="Clum A."/>
            <person name="Drula E."/>
            <person name="Henrissat B."/>
            <person name="Kohler A."/>
            <person name="Grigoriev I.V."/>
            <person name="Martin F.M."/>
            <person name="Hacquard S."/>
        </authorList>
    </citation>
    <scope>NUCLEOTIDE SEQUENCE</scope>
    <source>
        <strain evidence="2">MPI-CAGE-AT-0016</strain>
    </source>
</reference>
<dbReference type="EMBL" id="JAGPXD010000004">
    <property type="protein sequence ID" value="KAH7358276.1"/>
    <property type="molecule type" value="Genomic_DNA"/>
</dbReference>
<dbReference type="Proteomes" id="UP000813385">
    <property type="component" value="Unassembled WGS sequence"/>
</dbReference>
<gene>
    <name evidence="2" type="ORF">B0T11DRAFT_299358</name>
</gene>
<feature type="compositionally biased region" description="Basic and acidic residues" evidence="1">
    <location>
        <begin position="180"/>
        <end position="223"/>
    </location>
</feature>
<feature type="region of interest" description="Disordered" evidence="1">
    <location>
        <begin position="1"/>
        <end position="20"/>
    </location>
</feature>
<evidence type="ECO:0000313" key="2">
    <source>
        <dbReference type="EMBL" id="KAH7358276.1"/>
    </source>
</evidence>
<dbReference type="AlphaFoldDB" id="A0A8K0TDR0"/>
<sequence>MPPPPKDSGMDAGSGPESKIPMDAIDYIKHQIDELFRFQEAKGRSRNHTEEFVLLVHGVKLALDMAYDSGSLPRPESARTLGIPLLEEEIDEDSSTMTAIWRDMRAMLIISKSEDQRQAIRQLRIDLSKAIEYPDSHYAPVRPKNLYFPVTPVPFETEFEHYMRRQAEIRQSLADASGQHPRDVGDAEVQKVPQKEKMEKWARDAEEAAKQAEDEAKDQDQKPKWTFGGQPYDAI</sequence>